<keyword evidence="2" id="KW-0812">Transmembrane</keyword>
<dbReference type="Proteomes" id="UP001608902">
    <property type="component" value="Unassembled WGS sequence"/>
</dbReference>
<gene>
    <name evidence="3" type="ORF">AB6A40_008694</name>
</gene>
<dbReference type="AlphaFoldDB" id="A0ABD6ER16"/>
<proteinExistence type="predicted"/>
<feature type="compositionally biased region" description="Basic and acidic residues" evidence="1">
    <location>
        <begin position="79"/>
        <end position="99"/>
    </location>
</feature>
<keyword evidence="2" id="KW-0472">Membrane</keyword>
<feature type="transmembrane region" description="Helical" evidence="2">
    <location>
        <begin position="17"/>
        <end position="34"/>
    </location>
</feature>
<feature type="region of interest" description="Disordered" evidence="1">
    <location>
        <begin position="55"/>
        <end position="105"/>
    </location>
</feature>
<evidence type="ECO:0000256" key="1">
    <source>
        <dbReference type="SAM" id="MobiDB-lite"/>
    </source>
</evidence>
<name>A0ABD6ER16_9BILA</name>
<keyword evidence="4" id="KW-1185">Reference proteome</keyword>
<accession>A0ABD6ER16</accession>
<organism evidence="3 4">
    <name type="scientific">Gnathostoma spinigerum</name>
    <dbReference type="NCBI Taxonomy" id="75299"/>
    <lineage>
        <taxon>Eukaryota</taxon>
        <taxon>Metazoa</taxon>
        <taxon>Ecdysozoa</taxon>
        <taxon>Nematoda</taxon>
        <taxon>Chromadorea</taxon>
        <taxon>Rhabditida</taxon>
        <taxon>Spirurina</taxon>
        <taxon>Gnathostomatomorpha</taxon>
        <taxon>Gnathostomatoidea</taxon>
        <taxon>Gnathostomatidae</taxon>
        <taxon>Gnathostoma</taxon>
    </lineage>
</organism>
<evidence type="ECO:0000256" key="2">
    <source>
        <dbReference type="SAM" id="Phobius"/>
    </source>
</evidence>
<evidence type="ECO:0000313" key="3">
    <source>
        <dbReference type="EMBL" id="MFH4981985.1"/>
    </source>
</evidence>
<dbReference type="EMBL" id="JBGFUD010008264">
    <property type="protein sequence ID" value="MFH4981985.1"/>
    <property type="molecule type" value="Genomic_DNA"/>
</dbReference>
<keyword evidence="2" id="KW-1133">Transmembrane helix</keyword>
<reference evidence="3 4" key="1">
    <citation type="submission" date="2024-08" db="EMBL/GenBank/DDBJ databases">
        <title>Gnathostoma spinigerum genome.</title>
        <authorList>
            <person name="Gonzalez-Bertolin B."/>
            <person name="Monzon S."/>
            <person name="Zaballos A."/>
            <person name="Jimenez P."/>
            <person name="Dekumyoy P."/>
            <person name="Varona S."/>
            <person name="Cuesta I."/>
            <person name="Sumanam S."/>
            <person name="Adisakwattana P."/>
            <person name="Gasser R.B."/>
            <person name="Hernandez-Gonzalez A."/>
            <person name="Young N.D."/>
            <person name="Perteguer M.J."/>
        </authorList>
    </citation>
    <scope>NUCLEOTIDE SEQUENCE [LARGE SCALE GENOMIC DNA]</scope>
    <source>
        <strain evidence="3">AL3</strain>
        <tissue evidence="3">Liver</tissue>
    </source>
</reference>
<evidence type="ECO:0000313" key="4">
    <source>
        <dbReference type="Proteomes" id="UP001608902"/>
    </source>
</evidence>
<sequence length="105" mass="11352">MHPISTEIPEGFAGLRVLHYALINLLIISIIIISSNPCCKRKAKANEVDIDAVLPPEPASEMTKQKAPNTNDTAGDAAARPEKTGVKKEHDEKHIENESPKGSSI</sequence>
<protein>
    <submittedName>
        <fullName evidence="3">Uncharacterized protein</fullName>
    </submittedName>
</protein>
<comment type="caution">
    <text evidence="3">The sequence shown here is derived from an EMBL/GenBank/DDBJ whole genome shotgun (WGS) entry which is preliminary data.</text>
</comment>